<evidence type="ECO:0000256" key="1">
    <source>
        <dbReference type="SAM" id="MobiDB-lite"/>
    </source>
</evidence>
<name>A0AAW2DP50_9ROSI</name>
<organism evidence="2 3">
    <name type="scientific">Lithocarpus litseifolius</name>
    <dbReference type="NCBI Taxonomy" id="425828"/>
    <lineage>
        <taxon>Eukaryota</taxon>
        <taxon>Viridiplantae</taxon>
        <taxon>Streptophyta</taxon>
        <taxon>Embryophyta</taxon>
        <taxon>Tracheophyta</taxon>
        <taxon>Spermatophyta</taxon>
        <taxon>Magnoliopsida</taxon>
        <taxon>eudicotyledons</taxon>
        <taxon>Gunneridae</taxon>
        <taxon>Pentapetalae</taxon>
        <taxon>rosids</taxon>
        <taxon>fabids</taxon>
        <taxon>Fagales</taxon>
        <taxon>Fagaceae</taxon>
        <taxon>Lithocarpus</taxon>
    </lineage>
</organism>
<comment type="caution">
    <text evidence="2">The sequence shown here is derived from an EMBL/GenBank/DDBJ whole genome shotgun (WGS) entry which is preliminary data.</text>
</comment>
<keyword evidence="3" id="KW-1185">Reference proteome</keyword>
<evidence type="ECO:0000313" key="3">
    <source>
        <dbReference type="Proteomes" id="UP001459277"/>
    </source>
</evidence>
<sequence>MGTICGVYNGTCSISLKRKNTKEERETKRDTVNCRRTEIEREIKNVTKERSKAPSIEMMNPLQQMKNRDRQRDKFQGSHHRHAIGTVTGGKANPWKQSKPD</sequence>
<protein>
    <submittedName>
        <fullName evidence="2">Uncharacterized protein</fullName>
    </submittedName>
</protein>
<evidence type="ECO:0000313" key="2">
    <source>
        <dbReference type="EMBL" id="KAL0011075.1"/>
    </source>
</evidence>
<accession>A0AAW2DP50</accession>
<dbReference type="AlphaFoldDB" id="A0AAW2DP50"/>
<dbReference type="EMBL" id="JAZDWU010000002">
    <property type="protein sequence ID" value="KAL0011075.1"/>
    <property type="molecule type" value="Genomic_DNA"/>
</dbReference>
<feature type="region of interest" description="Disordered" evidence="1">
    <location>
        <begin position="48"/>
        <end position="101"/>
    </location>
</feature>
<gene>
    <name evidence="2" type="ORF">SO802_006183</name>
</gene>
<dbReference type="Proteomes" id="UP001459277">
    <property type="component" value="Unassembled WGS sequence"/>
</dbReference>
<proteinExistence type="predicted"/>
<reference evidence="2 3" key="1">
    <citation type="submission" date="2024-01" db="EMBL/GenBank/DDBJ databases">
        <title>A telomere-to-telomere, gap-free genome of sweet tea (Lithocarpus litseifolius).</title>
        <authorList>
            <person name="Zhou J."/>
        </authorList>
    </citation>
    <scope>NUCLEOTIDE SEQUENCE [LARGE SCALE GENOMIC DNA]</scope>
    <source>
        <strain evidence="2">Zhou-2022a</strain>
        <tissue evidence="2">Leaf</tissue>
    </source>
</reference>
<feature type="compositionally biased region" description="Basic and acidic residues" evidence="1">
    <location>
        <begin position="66"/>
        <end position="76"/>
    </location>
</feature>